<keyword evidence="2" id="KW-1185">Reference proteome</keyword>
<proteinExistence type="predicted"/>
<accession>A0ACB5UES8</accession>
<dbReference type="Proteomes" id="UP001374599">
    <property type="component" value="Unassembled WGS sequence"/>
</dbReference>
<gene>
    <name evidence="1" type="ORF">AN2V17_03900</name>
</gene>
<protein>
    <submittedName>
        <fullName evidence="1">Carbohydrate ABC transporter permease</fullName>
    </submittedName>
</protein>
<comment type="caution">
    <text evidence="1">The sequence shown here is derived from an EMBL/GenBank/DDBJ whole genome shotgun (WGS) entry which is preliminary data.</text>
</comment>
<evidence type="ECO:0000313" key="2">
    <source>
        <dbReference type="Proteomes" id="UP001374599"/>
    </source>
</evidence>
<sequence length="296" mass="33774">MKVKRKFKKRTQTSIIINAFFILTTIITLYPLIYVLSVSLSSGLAFSRGEVVLFPIDITFESYRYVLKDMSFWGSYSNTFIYVIFGTIFNMVITVLAAFPLSRRDFKLRNSLNKFLVLTMWLGVGMIPQYLNYKSLGMTNSRIAIILGFGLSAFNIILLRNYFENNIPKDLEEAAEIDGANLFQVLNNVYLPLSKSIVATLTTFYGVMRWNSWFWESLLLKDVNKIPLQVYIRKQLTTLNEIMNSMDQEAIIGNGLISYETVFYALLVCSLIPIVIGLPYLAKYFSKGVLSGSVKS</sequence>
<dbReference type="EMBL" id="BTPU01000005">
    <property type="protein sequence ID" value="GMQ61162.1"/>
    <property type="molecule type" value="Genomic_DNA"/>
</dbReference>
<evidence type="ECO:0000313" key="1">
    <source>
        <dbReference type="EMBL" id="GMQ61162.1"/>
    </source>
</evidence>
<organism evidence="1 2">
    <name type="scientific">Vallitalea maricola</name>
    <dbReference type="NCBI Taxonomy" id="3074433"/>
    <lineage>
        <taxon>Bacteria</taxon>
        <taxon>Bacillati</taxon>
        <taxon>Bacillota</taxon>
        <taxon>Clostridia</taxon>
        <taxon>Lachnospirales</taxon>
        <taxon>Vallitaleaceae</taxon>
        <taxon>Vallitalea</taxon>
    </lineage>
</organism>
<name>A0ACB5UES8_9FIRM</name>
<reference evidence="1" key="1">
    <citation type="submission" date="2023-09" db="EMBL/GenBank/DDBJ databases">
        <title>Vallitalea sediminicola and Vallitalea maricola sp. nov., anaerobic bacteria isolated from marine sediment.</title>
        <authorList>
            <person name="Hirano S."/>
            <person name="Maeda A."/>
            <person name="Terahara T."/>
            <person name="Mori K."/>
            <person name="Hamada M."/>
            <person name="Matsumoto R."/>
            <person name="Kobayashi T."/>
        </authorList>
    </citation>
    <scope>NUCLEOTIDE SEQUENCE</scope>
    <source>
        <strain evidence="1">AN17-2</strain>
    </source>
</reference>